<gene>
    <name evidence="1" type="ORF">ANBU17_22210</name>
</gene>
<dbReference type="AlphaFoldDB" id="A0A916QCC2"/>
<organism evidence="1 2">
    <name type="scientific">Anaerostipes butyraticus</name>
    <dbReference type="NCBI Taxonomy" id="645466"/>
    <lineage>
        <taxon>Bacteria</taxon>
        <taxon>Bacillati</taxon>
        <taxon>Bacillota</taxon>
        <taxon>Clostridia</taxon>
        <taxon>Lachnospirales</taxon>
        <taxon>Lachnospiraceae</taxon>
        <taxon>Anaerostipes</taxon>
    </lineage>
</organism>
<proteinExistence type="predicted"/>
<protein>
    <recommendedName>
        <fullName evidence="3">SynChlorMet cassette protein ScmC</fullName>
    </recommendedName>
</protein>
<dbReference type="SUPFAM" id="SSF53795">
    <property type="entry name" value="PEP carboxykinase-like"/>
    <property type="match status" value="1"/>
</dbReference>
<evidence type="ECO:0000313" key="2">
    <source>
        <dbReference type="Proteomes" id="UP000613208"/>
    </source>
</evidence>
<dbReference type="EMBL" id="BLYI01000047">
    <property type="protein sequence ID" value="GFO85874.1"/>
    <property type="molecule type" value="Genomic_DNA"/>
</dbReference>
<sequence>MIKNIKVADITFQIRSDIDLIWNEYISQFFMSDKPDTFDACYDFYLVPELPKPTGDIIYHGQDQIIYRHESGEDRQHFFWMHDEPHMLYRETSKLKEIFYYKKYEHTLTNQYMIFNALAAEKLFLKKNAMILHSSFIIKDGKAILFTAPSGTGKSTQAELWKKYADAEIINGDRSLIQYRNGQWLACGMPICGSSKICLNKEAPISSIIYLEQGKDNLLTPILPAQAVRLLMSETTINFWNQHFVDQVIQLWSNFVSQIPVYHYSCTKEPDAVTTLSNVLRSEL</sequence>
<keyword evidence="2" id="KW-1185">Reference proteome</keyword>
<accession>A0A916QCC2</accession>
<reference evidence="1" key="1">
    <citation type="submission" date="2020-06" db="EMBL/GenBank/DDBJ databases">
        <title>Characterization of fructooligosaccharide metabolism and fructooligosaccharide-degrading enzymes in human commensal butyrate producers.</title>
        <authorList>
            <person name="Tanno H."/>
            <person name="Fujii T."/>
            <person name="Hirano K."/>
            <person name="Maeno S."/>
            <person name="Tonozuka T."/>
            <person name="Sakamoto M."/>
            <person name="Ohkuma M."/>
            <person name="Tochio T."/>
            <person name="Endo A."/>
        </authorList>
    </citation>
    <scope>NUCLEOTIDE SEQUENCE</scope>
    <source>
        <strain evidence="1">JCM 17466</strain>
    </source>
</reference>
<comment type="caution">
    <text evidence="1">The sequence shown here is derived from an EMBL/GenBank/DDBJ whole genome shotgun (WGS) entry which is preliminary data.</text>
</comment>
<evidence type="ECO:0000313" key="1">
    <source>
        <dbReference type="EMBL" id="GFO85874.1"/>
    </source>
</evidence>
<dbReference type="Gene3D" id="3.40.50.300">
    <property type="entry name" value="P-loop containing nucleotide triphosphate hydrolases"/>
    <property type="match status" value="1"/>
</dbReference>
<name>A0A916QCC2_9FIRM</name>
<dbReference type="Proteomes" id="UP000613208">
    <property type="component" value="Unassembled WGS sequence"/>
</dbReference>
<evidence type="ECO:0008006" key="3">
    <source>
        <dbReference type="Google" id="ProtNLM"/>
    </source>
</evidence>
<dbReference type="RefSeq" id="WP_201311565.1">
    <property type="nucleotide sequence ID" value="NZ_BLYI01000047.1"/>
</dbReference>
<dbReference type="InterPro" id="IPR027417">
    <property type="entry name" value="P-loop_NTPase"/>
</dbReference>